<sequence>MLSVGACLKFRSLKRIDSMIESAVTQFNLKDRNDKLCEEVKNAECYKNKLENQEGIVKGLRATINALTQESKIDNKTVMTVSTQTERNLTTHHERVFNKDQQENRQLPSKTVHSQTKLKTQVNYHDNCKNKPRILIISDSQGRNITNVKKNLNIKNTYSILTLCKLNVGLEYVIQDLHLISVLTTM</sequence>
<reference evidence="2 3" key="1">
    <citation type="journal article" date="2024" name="BMC Genomics">
        <title>De novo assembly and annotation of Popillia japonica's genome with initial clues to its potential as an invasive pest.</title>
        <authorList>
            <person name="Cucini C."/>
            <person name="Boschi S."/>
            <person name="Funari R."/>
            <person name="Cardaioli E."/>
            <person name="Iannotti N."/>
            <person name="Marturano G."/>
            <person name="Paoli F."/>
            <person name="Bruttini M."/>
            <person name="Carapelli A."/>
            <person name="Frati F."/>
            <person name="Nardi F."/>
        </authorList>
    </citation>
    <scope>NUCLEOTIDE SEQUENCE [LARGE SCALE GENOMIC DNA]</scope>
    <source>
        <strain evidence="2">DMR45628</strain>
    </source>
</reference>
<evidence type="ECO:0000256" key="1">
    <source>
        <dbReference type="SAM" id="Coils"/>
    </source>
</evidence>
<comment type="caution">
    <text evidence="2">The sequence shown here is derived from an EMBL/GenBank/DDBJ whole genome shotgun (WGS) entry which is preliminary data.</text>
</comment>
<name>A0AAW1M034_POPJA</name>
<organism evidence="2 3">
    <name type="scientific">Popillia japonica</name>
    <name type="common">Japanese beetle</name>
    <dbReference type="NCBI Taxonomy" id="7064"/>
    <lineage>
        <taxon>Eukaryota</taxon>
        <taxon>Metazoa</taxon>
        <taxon>Ecdysozoa</taxon>
        <taxon>Arthropoda</taxon>
        <taxon>Hexapoda</taxon>
        <taxon>Insecta</taxon>
        <taxon>Pterygota</taxon>
        <taxon>Neoptera</taxon>
        <taxon>Endopterygota</taxon>
        <taxon>Coleoptera</taxon>
        <taxon>Polyphaga</taxon>
        <taxon>Scarabaeiformia</taxon>
        <taxon>Scarabaeidae</taxon>
        <taxon>Rutelinae</taxon>
        <taxon>Popillia</taxon>
    </lineage>
</organism>
<keyword evidence="1" id="KW-0175">Coiled coil</keyword>
<gene>
    <name evidence="2" type="ORF">QE152_g9307</name>
</gene>
<accession>A0AAW1M034</accession>
<feature type="coiled-coil region" evidence="1">
    <location>
        <begin position="33"/>
        <end position="70"/>
    </location>
</feature>
<evidence type="ECO:0000313" key="2">
    <source>
        <dbReference type="EMBL" id="KAK9739099.1"/>
    </source>
</evidence>
<dbReference type="Proteomes" id="UP001458880">
    <property type="component" value="Unassembled WGS sequence"/>
</dbReference>
<evidence type="ECO:0000313" key="3">
    <source>
        <dbReference type="Proteomes" id="UP001458880"/>
    </source>
</evidence>
<dbReference type="AlphaFoldDB" id="A0AAW1M034"/>
<dbReference type="EMBL" id="JASPKY010000079">
    <property type="protein sequence ID" value="KAK9739099.1"/>
    <property type="molecule type" value="Genomic_DNA"/>
</dbReference>
<protein>
    <submittedName>
        <fullName evidence="2">Uncharacterized protein</fullName>
    </submittedName>
</protein>
<proteinExistence type="predicted"/>
<keyword evidence="3" id="KW-1185">Reference proteome</keyword>